<dbReference type="Gene3D" id="1.10.1330.10">
    <property type="entry name" value="Dockerin domain"/>
    <property type="match status" value="1"/>
</dbReference>
<dbReference type="PROSITE" id="PS00018">
    <property type="entry name" value="EF_HAND_1"/>
    <property type="match status" value="2"/>
</dbReference>
<keyword evidence="2" id="KW-0732">Signal</keyword>
<evidence type="ECO:0000259" key="3">
    <source>
        <dbReference type="Pfam" id="PF13205"/>
    </source>
</evidence>
<dbReference type="NCBIfam" id="NF041518">
    <property type="entry name" value="choice_anch_Q"/>
    <property type="match status" value="1"/>
</dbReference>
<dbReference type="InterPro" id="IPR036439">
    <property type="entry name" value="Dockerin_dom_sf"/>
</dbReference>
<comment type="caution">
    <text evidence="4">The sequence shown here is derived from an EMBL/GenBank/DDBJ whole genome shotgun (WGS) entry which is preliminary data.</text>
</comment>
<dbReference type="AlphaFoldDB" id="A0A5B1CM80"/>
<feature type="domain" description="SbsA Ig-like" evidence="3">
    <location>
        <begin position="556"/>
        <end position="657"/>
    </location>
</feature>
<dbReference type="OrthoDB" id="292920at2"/>
<dbReference type="EMBL" id="VRLW01000001">
    <property type="protein sequence ID" value="KAA1260444.1"/>
    <property type="molecule type" value="Genomic_DNA"/>
</dbReference>
<dbReference type="InterPro" id="IPR012334">
    <property type="entry name" value="Pectin_lyas_fold"/>
</dbReference>
<sequence>MASFRVAPAVVDVSYPLSHNHRKTMKNLKRSRSRKRRVCFESLEDRRLLAAVTGFTDDFELGNWFNNQVIDNGITSISPASGPAQQATFGYELELDSGGFSQQQTVNFLTSAASAGTVSLDYQFSGNSRFFRAGAQFDTVSGDDATTIVDETTNGGFSFSGSATIDARQGEEFGFRIGGGNSDTNRNILGNLTVTNIVFDFDNTIVVDSGTDIDDGDITPGNVSLREAVRMVNEVGYIDTITFDDSLAGSTITLTEGDLRITSSITVQGPGADQLTISGGGQSRIFNEVGNGVRIITINDVTLADGNSPSGGGGALFSNGGNATFNRVVMTGNRSQNNGTAVVVGFGRLTINDSAIINNLTAGIGAVRVQESITAITNTTISGNNSRGISLFSSGVSRADSLSLTNVTIANNAGDAIEIVANAGTVLFEYQNTIFADDGSGNGNGAERFSARGNSLEGLTITSLGHNLVQQTPTGNAAHDAATGDLRDVGALLAPLADNGGPTPTHSLREGSLAIDAGSNALAVDSNGDPLLSDQRGEGFARISGGTADIGAFELDNSGPQVESIVINNGDVQRSTVQQITVGFSEIVATRASDFLLENLDSGSNITPEVSTQDINGKTIATLTFSGDGIFGGSLSDGNYRLTVLDTVSDASGNTLDTDGVAGENATDEFFRLYGDASGDGTVGLQDFASFRSVFGNADAALDFDNDGVVGLTDFAAFRSNFGKSA</sequence>
<proteinExistence type="predicted"/>
<dbReference type="InterPro" id="IPR032812">
    <property type="entry name" value="SbsA_Ig"/>
</dbReference>
<dbReference type="InterPro" id="IPR059226">
    <property type="entry name" value="Choice_anch_Q_dom"/>
</dbReference>
<reference evidence="4 5" key="1">
    <citation type="submission" date="2019-08" db="EMBL/GenBank/DDBJ databases">
        <title>Deep-cultivation of Planctomycetes and their phenomic and genomic characterization uncovers novel biology.</title>
        <authorList>
            <person name="Wiegand S."/>
            <person name="Jogler M."/>
            <person name="Boedeker C."/>
            <person name="Pinto D."/>
            <person name="Vollmers J."/>
            <person name="Rivas-Marin E."/>
            <person name="Kohn T."/>
            <person name="Peeters S.H."/>
            <person name="Heuer A."/>
            <person name="Rast P."/>
            <person name="Oberbeckmann S."/>
            <person name="Bunk B."/>
            <person name="Jeske O."/>
            <person name="Meyerdierks A."/>
            <person name="Storesund J.E."/>
            <person name="Kallscheuer N."/>
            <person name="Luecker S."/>
            <person name="Lage O.M."/>
            <person name="Pohl T."/>
            <person name="Merkel B.J."/>
            <person name="Hornburger P."/>
            <person name="Mueller R.-W."/>
            <person name="Bruemmer F."/>
            <person name="Labrenz M."/>
            <person name="Spormann A.M."/>
            <person name="Op Den Camp H."/>
            <person name="Overmann J."/>
            <person name="Amann R."/>
            <person name="Jetten M.S.M."/>
            <person name="Mascher T."/>
            <person name="Medema M.H."/>
            <person name="Devos D.P."/>
            <person name="Kaster A.-K."/>
            <person name="Ovreas L."/>
            <person name="Rohde M."/>
            <person name="Galperin M.Y."/>
            <person name="Jogler C."/>
        </authorList>
    </citation>
    <scope>NUCLEOTIDE SEQUENCE [LARGE SCALE GENOMIC DNA]</scope>
    <source>
        <strain evidence="4 5">LF1</strain>
    </source>
</reference>
<accession>A0A5B1CM80</accession>
<evidence type="ECO:0000313" key="5">
    <source>
        <dbReference type="Proteomes" id="UP000322699"/>
    </source>
</evidence>
<evidence type="ECO:0000256" key="1">
    <source>
        <dbReference type="ARBA" id="ARBA00016512"/>
    </source>
</evidence>
<organism evidence="4 5">
    <name type="scientific">Rubripirellula obstinata</name>
    <dbReference type="NCBI Taxonomy" id="406547"/>
    <lineage>
        <taxon>Bacteria</taxon>
        <taxon>Pseudomonadati</taxon>
        <taxon>Planctomycetota</taxon>
        <taxon>Planctomycetia</taxon>
        <taxon>Pirellulales</taxon>
        <taxon>Pirellulaceae</taxon>
        <taxon>Rubripirellula</taxon>
    </lineage>
</organism>
<dbReference type="RefSeq" id="WP_068258032.1">
    <property type="nucleotide sequence ID" value="NZ_LWSK01000002.1"/>
</dbReference>
<dbReference type="Gene3D" id="2.160.20.10">
    <property type="entry name" value="Single-stranded right-handed beta-helix, Pectin lyase-like"/>
    <property type="match status" value="1"/>
</dbReference>
<dbReference type="Proteomes" id="UP000322699">
    <property type="component" value="Unassembled WGS sequence"/>
</dbReference>
<dbReference type="InterPro" id="IPR018247">
    <property type="entry name" value="EF_Hand_1_Ca_BS"/>
</dbReference>
<evidence type="ECO:0000313" key="4">
    <source>
        <dbReference type="EMBL" id="KAA1260444.1"/>
    </source>
</evidence>
<protein>
    <recommendedName>
        <fullName evidence="1">Probable pectate lyase C</fullName>
    </recommendedName>
</protein>
<keyword evidence="5" id="KW-1185">Reference proteome</keyword>
<dbReference type="SUPFAM" id="SSF63446">
    <property type="entry name" value="Type I dockerin domain"/>
    <property type="match status" value="1"/>
</dbReference>
<gene>
    <name evidence="4" type="ORF">LF1_29840</name>
</gene>
<dbReference type="InterPro" id="IPR011050">
    <property type="entry name" value="Pectin_lyase_fold/virulence"/>
</dbReference>
<dbReference type="SUPFAM" id="SSF51126">
    <property type="entry name" value="Pectin lyase-like"/>
    <property type="match status" value="1"/>
</dbReference>
<dbReference type="Pfam" id="PF13205">
    <property type="entry name" value="Big_5"/>
    <property type="match status" value="1"/>
</dbReference>
<name>A0A5B1CM80_9BACT</name>
<dbReference type="GO" id="GO:0000272">
    <property type="term" value="P:polysaccharide catabolic process"/>
    <property type="evidence" value="ECO:0007669"/>
    <property type="project" value="InterPro"/>
</dbReference>
<evidence type="ECO:0000256" key="2">
    <source>
        <dbReference type="ARBA" id="ARBA00022729"/>
    </source>
</evidence>